<proteinExistence type="predicted"/>
<organism evidence="1 2">
    <name type="scientific">Acinetobacter johnsonii SH046</name>
    <dbReference type="NCBI Taxonomy" id="575586"/>
    <lineage>
        <taxon>Bacteria</taxon>
        <taxon>Pseudomonadati</taxon>
        <taxon>Pseudomonadota</taxon>
        <taxon>Gammaproteobacteria</taxon>
        <taxon>Moraxellales</taxon>
        <taxon>Moraxellaceae</taxon>
        <taxon>Acinetobacter</taxon>
    </lineage>
</organism>
<reference evidence="2" key="1">
    <citation type="journal article" date="2012" name="PLoS ONE">
        <title>The success of Acinetobacter species; genetic, metabolic and virulence attributes.</title>
        <authorList>
            <person name="Peleg A.Y."/>
            <person name="de Breij A."/>
            <person name="Adams M.D."/>
            <person name="Cerqueira G.M."/>
            <person name="Mocali S."/>
            <person name="Galardini M."/>
            <person name="Nibbering P.H."/>
            <person name="Earl A.M."/>
            <person name="Ward D.V."/>
            <person name="Paterson D.L."/>
            <person name="Seifert H."/>
            <person name="Dijkshoorn L."/>
        </authorList>
    </citation>
    <scope>NUCLEOTIDE SEQUENCE [LARGE SCALE GENOMIC DNA]</scope>
    <source>
        <strain evidence="2">SH046</strain>
    </source>
</reference>
<evidence type="ECO:0000313" key="2">
    <source>
        <dbReference type="Proteomes" id="UP000012047"/>
    </source>
</evidence>
<dbReference type="Proteomes" id="UP000012047">
    <property type="component" value="Unassembled WGS sequence"/>
</dbReference>
<dbReference type="EMBL" id="GG704965">
    <property type="protein sequence ID" value="EEY96877.1"/>
    <property type="molecule type" value="Genomic_DNA"/>
</dbReference>
<protein>
    <submittedName>
        <fullName evidence="1">Uncharacterized protein</fullName>
    </submittedName>
</protein>
<dbReference type="AlphaFoldDB" id="D0SCJ5"/>
<accession>D0SCJ5</accession>
<sequence>MLFIYLTTTLKKDTASFLLNAAAYHFGFKRICGWCCSTMLNINFVSFLNQHLI</sequence>
<gene>
    <name evidence="1" type="ORF">HMPREF0016_01568</name>
</gene>
<evidence type="ECO:0000313" key="1">
    <source>
        <dbReference type="EMBL" id="EEY96877.1"/>
    </source>
</evidence>
<dbReference type="HOGENOM" id="CLU_3057506_0_0_6"/>
<name>D0SCJ5_ACIJO</name>